<dbReference type="GO" id="GO:0005886">
    <property type="term" value="C:plasma membrane"/>
    <property type="evidence" value="ECO:0007669"/>
    <property type="project" value="UniProtKB-SubCell"/>
</dbReference>
<comment type="caution">
    <text evidence="10">The sequence shown here is derived from an EMBL/GenBank/DDBJ whole genome shotgun (WGS) entry which is preliminary data.</text>
</comment>
<dbReference type="RefSeq" id="WP_254168689.1">
    <property type="nucleotide sequence ID" value="NZ_JANAFB010000050.1"/>
</dbReference>
<feature type="transmembrane region" description="Helical" evidence="8">
    <location>
        <begin position="708"/>
        <end position="732"/>
    </location>
</feature>
<keyword evidence="2" id="KW-1003">Cell membrane</keyword>
<dbReference type="InterPro" id="IPR000731">
    <property type="entry name" value="SSD"/>
</dbReference>
<evidence type="ECO:0000256" key="3">
    <source>
        <dbReference type="ARBA" id="ARBA00022692"/>
    </source>
</evidence>
<evidence type="ECO:0000313" key="10">
    <source>
        <dbReference type="EMBL" id="MCP3427079.1"/>
    </source>
</evidence>
<feature type="compositionally biased region" description="Basic and acidic residues" evidence="7">
    <location>
        <begin position="836"/>
        <end position="845"/>
    </location>
</feature>
<evidence type="ECO:0000256" key="1">
    <source>
        <dbReference type="ARBA" id="ARBA00004651"/>
    </source>
</evidence>
<keyword evidence="3 8" id="KW-0812">Transmembrane</keyword>
<keyword evidence="6" id="KW-0175">Coiled coil</keyword>
<dbReference type="EMBL" id="JANAFB010000050">
    <property type="protein sequence ID" value="MCP3427079.1"/>
    <property type="molecule type" value="Genomic_DNA"/>
</dbReference>
<sequence length="874" mass="92351">MASLLYRLGRFAARTAWLFIALWVVVLAAAGGSFAAFGGQLSNSFSIPGSETERLQDVLKEELPAASNGIGQVVLTTDDDQPFTDDQRAQISSFLGGLSDIDGVEQAIDPFETEQQMADAKTQLDDAAGQIEGGWSQILSGEQQVSDGRAQLDDAQSQLDSARSENDDLGVRGGDGDSLAEQQRELDDRRSELDSTADQLADSREELQAQQDTYNTNRALYALSSAADMVSEDGTTALVNIAFTESEQNISQETKDAVMDEFADAGLDGVDDEISMTIAQDINSLAGPSEIIGVVVALIVLLIMLGTLIAAGLPILTALIGVGIGSLITLALSAVFEVQQITPILGLMLGLAVGIDYSLFIINRHRTNLRHGLGVEESVGLANGTSGNAVVFAGSTVMIALLALNVVGIPFLGLMGTTAAISVLIAVLISVTLTPALLGLIGLRALSKGQRAAYRGDAGKHVRRRNPAEARGWIKMVTRHPVSVIVATVVVLGIVAIPAASMRLGLPDASTEPQDSTQYRAYQVIADKFGAGANGPIVGVAQAEGDLDEAQAQELQVDIAQRILEDDDVVSVVPSGMSEDHSTLVFQITPTEGPAADSTEVLVNDLRDLSGEIQDRYGATLGVTGMTGGNIDISQILAGALPVYVGIVLGLSFIILILVFRSILVPLFATLGFLFSLLAVFGGVVAIYQWGWLGPVFGVHDPSVVLSFLPILTVGILFGLAMDYQIFLVTGMRESYAHGQAARRAVVTGYNQSARVVIAAAIIMMSVFGGFVFSELSMIRPIGFGLALGVFLDAFVIRMTLIPAVMHLLGEKAWWIPRWLDRILPNVDVEGSSLENRVHRQHAEDDAAEAGAGPSTDDAATRTAAPAEESAAAR</sequence>
<dbReference type="GO" id="GO:0022857">
    <property type="term" value="F:transmembrane transporter activity"/>
    <property type="evidence" value="ECO:0007669"/>
    <property type="project" value="InterPro"/>
</dbReference>
<gene>
    <name evidence="10" type="ORF">NBM05_13925</name>
</gene>
<dbReference type="PANTHER" id="PTHR33406">
    <property type="entry name" value="MEMBRANE PROTEIN MJ1562-RELATED"/>
    <property type="match status" value="1"/>
</dbReference>
<dbReference type="PRINTS" id="PR00702">
    <property type="entry name" value="ACRIFLAVINRP"/>
</dbReference>
<feature type="region of interest" description="Disordered" evidence="7">
    <location>
        <begin position="836"/>
        <end position="874"/>
    </location>
</feature>
<feature type="transmembrane region" description="Helical" evidence="8">
    <location>
        <begin position="753"/>
        <end position="773"/>
    </location>
</feature>
<feature type="transmembrane region" description="Helical" evidence="8">
    <location>
        <begin position="419"/>
        <end position="441"/>
    </location>
</feature>
<dbReference type="InterPro" id="IPR001036">
    <property type="entry name" value="Acrflvin-R"/>
</dbReference>
<feature type="transmembrane region" description="Helical" evidence="8">
    <location>
        <begin position="318"/>
        <end position="336"/>
    </location>
</feature>
<keyword evidence="11" id="KW-1185">Reference proteome</keyword>
<evidence type="ECO:0000259" key="9">
    <source>
        <dbReference type="PROSITE" id="PS50156"/>
    </source>
</evidence>
<dbReference type="Gene3D" id="1.10.287.620">
    <property type="entry name" value="Helix Hairpins"/>
    <property type="match status" value="1"/>
</dbReference>
<evidence type="ECO:0000256" key="2">
    <source>
        <dbReference type="ARBA" id="ARBA00022475"/>
    </source>
</evidence>
<comment type="subcellular location">
    <subcellularLocation>
        <location evidence="1">Cell membrane</location>
        <topology evidence="1">Multi-pass membrane protein</topology>
    </subcellularLocation>
</comment>
<dbReference type="Gene3D" id="1.20.1640.10">
    <property type="entry name" value="Multidrug efflux transporter AcrB transmembrane domain"/>
    <property type="match status" value="2"/>
</dbReference>
<dbReference type="PANTHER" id="PTHR33406:SF13">
    <property type="entry name" value="MEMBRANE PROTEIN YDFJ"/>
    <property type="match status" value="1"/>
</dbReference>
<feature type="domain" description="SSD" evidence="9">
    <location>
        <begin position="315"/>
        <end position="440"/>
    </location>
</feature>
<dbReference type="Proteomes" id="UP001139502">
    <property type="component" value="Unassembled WGS sequence"/>
</dbReference>
<feature type="coiled-coil region" evidence="6">
    <location>
        <begin position="145"/>
        <end position="217"/>
    </location>
</feature>
<dbReference type="PROSITE" id="PS50156">
    <property type="entry name" value="SSD"/>
    <property type="match status" value="1"/>
</dbReference>
<feature type="transmembrane region" description="Helical" evidence="8">
    <location>
        <begin position="390"/>
        <end position="413"/>
    </location>
</feature>
<keyword evidence="5 8" id="KW-0472">Membrane</keyword>
<dbReference type="AlphaFoldDB" id="A0A9X2HCE5"/>
<feature type="transmembrane region" description="Helical" evidence="8">
    <location>
        <begin position="342"/>
        <end position="362"/>
    </location>
</feature>
<reference evidence="10" key="1">
    <citation type="submission" date="2022-06" db="EMBL/GenBank/DDBJ databases">
        <title>Rothia sp. isolated from sandalwood seedling.</title>
        <authorList>
            <person name="Tuikhar N."/>
            <person name="Kirdat K."/>
            <person name="Thorat V."/>
            <person name="Swetha P."/>
            <person name="Padma S."/>
            <person name="Sundararaj R."/>
            <person name="Yadav A."/>
        </authorList>
    </citation>
    <scope>NUCLEOTIDE SEQUENCE</scope>
    <source>
        <strain evidence="10">AR01</strain>
    </source>
</reference>
<dbReference type="Pfam" id="PF03176">
    <property type="entry name" value="MMPL"/>
    <property type="match status" value="2"/>
</dbReference>
<evidence type="ECO:0000256" key="8">
    <source>
        <dbReference type="SAM" id="Phobius"/>
    </source>
</evidence>
<feature type="transmembrane region" description="Helical" evidence="8">
    <location>
        <begin position="481"/>
        <end position="500"/>
    </location>
</feature>
<feature type="transmembrane region" description="Helical" evidence="8">
    <location>
        <begin position="667"/>
        <end position="688"/>
    </location>
</feature>
<dbReference type="SUPFAM" id="SSF82866">
    <property type="entry name" value="Multidrug efflux transporter AcrB transmembrane domain"/>
    <property type="match status" value="2"/>
</dbReference>
<evidence type="ECO:0000256" key="6">
    <source>
        <dbReference type="SAM" id="Coils"/>
    </source>
</evidence>
<dbReference type="InterPro" id="IPR004869">
    <property type="entry name" value="MMPL_dom"/>
</dbReference>
<evidence type="ECO:0000256" key="4">
    <source>
        <dbReference type="ARBA" id="ARBA00022989"/>
    </source>
</evidence>
<proteinExistence type="predicted"/>
<evidence type="ECO:0000313" key="11">
    <source>
        <dbReference type="Proteomes" id="UP001139502"/>
    </source>
</evidence>
<evidence type="ECO:0000256" key="7">
    <source>
        <dbReference type="SAM" id="MobiDB-lite"/>
    </source>
</evidence>
<keyword evidence="4 8" id="KW-1133">Transmembrane helix</keyword>
<accession>A0A9X2HCE5</accession>
<feature type="compositionally biased region" description="Low complexity" evidence="7">
    <location>
        <begin position="849"/>
        <end position="874"/>
    </location>
</feature>
<feature type="transmembrane region" description="Helical" evidence="8">
    <location>
        <begin position="636"/>
        <end position="660"/>
    </location>
</feature>
<protein>
    <submittedName>
        <fullName evidence="10">MMPL family transporter</fullName>
    </submittedName>
</protein>
<evidence type="ECO:0000256" key="5">
    <source>
        <dbReference type="ARBA" id="ARBA00023136"/>
    </source>
</evidence>
<dbReference type="InterPro" id="IPR050545">
    <property type="entry name" value="Mycobact_MmpL"/>
</dbReference>
<name>A0A9X2HCE5_9MICC</name>
<feature type="transmembrane region" description="Helical" evidence="8">
    <location>
        <begin position="785"/>
        <end position="809"/>
    </location>
</feature>
<feature type="transmembrane region" description="Helical" evidence="8">
    <location>
        <begin position="291"/>
        <end position="311"/>
    </location>
</feature>
<organism evidence="10 11">
    <name type="scientific">Rothia santali</name>
    <dbReference type="NCBI Taxonomy" id="2949643"/>
    <lineage>
        <taxon>Bacteria</taxon>
        <taxon>Bacillati</taxon>
        <taxon>Actinomycetota</taxon>
        <taxon>Actinomycetes</taxon>
        <taxon>Micrococcales</taxon>
        <taxon>Micrococcaceae</taxon>
        <taxon>Rothia</taxon>
    </lineage>
</organism>